<dbReference type="AlphaFoldDB" id="A0A0E9XVL6"/>
<protein>
    <submittedName>
        <fullName evidence="1">Uncharacterized protein</fullName>
    </submittedName>
</protein>
<dbReference type="EMBL" id="GBXM01002121">
    <property type="protein sequence ID" value="JAI06457.1"/>
    <property type="molecule type" value="Transcribed_RNA"/>
</dbReference>
<reference evidence="1" key="1">
    <citation type="submission" date="2014-11" db="EMBL/GenBank/DDBJ databases">
        <authorList>
            <person name="Amaro Gonzalez C."/>
        </authorList>
    </citation>
    <scope>NUCLEOTIDE SEQUENCE</scope>
</reference>
<sequence>MFHFFSSATFVGTREPTVFEKLHISMVPIPDLSWG</sequence>
<reference evidence="1" key="2">
    <citation type="journal article" date="2015" name="Fish Shellfish Immunol.">
        <title>Early steps in the European eel (Anguilla anguilla)-Vibrio vulnificus interaction in the gills: Role of the RtxA13 toxin.</title>
        <authorList>
            <person name="Callol A."/>
            <person name="Pajuelo D."/>
            <person name="Ebbesson L."/>
            <person name="Teles M."/>
            <person name="MacKenzie S."/>
            <person name="Amaro C."/>
        </authorList>
    </citation>
    <scope>NUCLEOTIDE SEQUENCE</scope>
</reference>
<proteinExistence type="predicted"/>
<name>A0A0E9XVL6_ANGAN</name>
<organism evidence="1">
    <name type="scientific">Anguilla anguilla</name>
    <name type="common">European freshwater eel</name>
    <name type="synonym">Muraena anguilla</name>
    <dbReference type="NCBI Taxonomy" id="7936"/>
    <lineage>
        <taxon>Eukaryota</taxon>
        <taxon>Metazoa</taxon>
        <taxon>Chordata</taxon>
        <taxon>Craniata</taxon>
        <taxon>Vertebrata</taxon>
        <taxon>Euteleostomi</taxon>
        <taxon>Actinopterygii</taxon>
        <taxon>Neopterygii</taxon>
        <taxon>Teleostei</taxon>
        <taxon>Anguilliformes</taxon>
        <taxon>Anguillidae</taxon>
        <taxon>Anguilla</taxon>
    </lineage>
</organism>
<evidence type="ECO:0000313" key="1">
    <source>
        <dbReference type="EMBL" id="JAI06457.1"/>
    </source>
</evidence>
<accession>A0A0E9XVL6</accession>